<keyword evidence="3" id="KW-1185">Reference proteome</keyword>
<feature type="region of interest" description="Disordered" evidence="1">
    <location>
        <begin position="1"/>
        <end position="176"/>
    </location>
</feature>
<feature type="compositionally biased region" description="Low complexity" evidence="1">
    <location>
        <begin position="257"/>
        <end position="274"/>
    </location>
</feature>
<evidence type="ECO:0000256" key="1">
    <source>
        <dbReference type="SAM" id="MobiDB-lite"/>
    </source>
</evidence>
<dbReference type="AlphaFoldDB" id="A0A561SJ98"/>
<protein>
    <submittedName>
        <fullName evidence="2">Uncharacterized protein</fullName>
    </submittedName>
</protein>
<evidence type="ECO:0000313" key="3">
    <source>
        <dbReference type="Proteomes" id="UP000321261"/>
    </source>
</evidence>
<feature type="compositionally biased region" description="Polar residues" evidence="1">
    <location>
        <begin position="1"/>
        <end position="16"/>
    </location>
</feature>
<feature type="compositionally biased region" description="Basic and acidic residues" evidence="1">
    <location>
        <begin position="193"/>
        <end position="203"/>
    </location>
</feature>
<gene>
    <name evidence="2" type="ORF">FHX44_11834</name>
</gene>
<accession>A0A561SJ98</accession>
<evidence type="ECO:0000313" key="2">
    <source>
        <dbReference type="EMBL" id="TWF74950.1"/>
    </source>
</evidence>
<sequence length="301" mass="31031">MAGARSSGSPSATARTARSGPRSYAASRPAASWGTAGGLRRPHRASSRPSPRCCWARPGSGPHPLRGERHDAPRRVRQRGEPEPGELGDGGWHDGSVPQPGARPPRAPRSGMGRSRRECGAGRSAGHPAARAGRGGRAFGGAARVGCDGVTEPPADPARSAARLPSAEGSWELGRDKAVRYRRVPALLIRGDGYARGHERHDPGNGAGQRSDQPGACPRVAGAARRGPEAAVRPGDVRAHQQRRRRAGRLPASTTWSGADAAEASATGAGSAEAPAARMTLGAPSKSCHANRCPARVPAAL</sequence>
<organism evidence="2 3">
    <name type="scientific">Pseudonocardia hierapolitana</name>
    <dbReference type="NCBI Taxonomy" id="1128676"/>
    <lineage>
        <taxon>Bacteria</taxon>
        <taxon>Bacillati</taxon>
        <taxon>Actinomycetota</taxon>
        <taxon>Actinomycetes</taxon>
        <taxon>Pseudonocardiales</taxon>
        <taxon>Pseudonocardiaceae</taxon>
        <taxon>Pseudonocardia</taxon>
    </lineage>
</organism>
<dbReference type="EMBL" id="VIWU01000001">
    <property type="protein sequence ID" value="TWF74950.1"/>
    <property type="molecule type" value="Genomic_DNA"/>
</dbReference>
<name>A0A561SJ98_9PSEU</name>
<dbReference type="Proteomes" id="UP000321261">
    <property type="component" value="Unassembled WGS sequence"/>
</dbReference>
<reference evidence="2 3" key="1">
    <citation type="submission" date="2019-06" db="EMBL/GenBank/DDBJ databases">
        <title>Sequencing the genomes of 1000 actinobacteria strains.</title>
        <authorList>
            <person name="Klenk H.-P."/>
        </authorList>
    </citation>
    <scope>NUCLEOTIDE SEQUENCE [LARGE SCALE GENOMIC DNA]</scope>
    <source>
        <strain evidence="2 3">DSM 45671</strain>
    </source>
</reference>
<proteinExistence type="predicted"/>
<feature type="region of interest" description="Disordered" evidence="1">
    <location>
        <begin position="189"/>
        <end position="274"/>
    </location>
</feature>
<feature type="compositionally biased region" description="Basic and acidic residues" evidence="1">
    <location>
        <begin position="65"/>
        <end position="82"/>
    </location>
</feature>
<feature type="compositionally biased region" description="Low complexity" evidence="1">
    <location>
        <begin position="121"/>
        <end position="132"/>
    </location>
</feature>
<comment type="caution">
    <text evidence="2">The sequence shown here is derived from an EMBL/GenBank/DDBJ whole genome shotgun (WGS) entry which is preliminary data.</text>
</comment>
<feature type="compositionally biased region" description="Low complexity" evidence="1">
    <location>
        <begin position="17"/>
        <end position="32"/>
    </location>
</feature>